<dbReference type="AlphaFoldDB" id="U4L2F1"/>
<evidence type="ECO:0000313" key="3">
    <source>
        <dbReference type="Proteomes" id="UP000018144"/>
    </source>
</evidence>
<dbReference type="EMBL" id="HF935457">
    <property type="protein sequence ID" value="CCX09330.1"/>
    <property type="molecule type" value="Genomic_DNA"/>
</dbReference>
<dbReference type="Proteomes" id="UP000018144">
    <property type="component" value="Unassembled WGS sequence"/>
</dbReference>
<organism evidence="2 3">
    <name type="scientific">Pyronema omphalodes (strain CBS 100304)</name>
    <name type="common">Pyronema confluens</name>
    <dbReference type="NCBI Taxonomy" id="1076935"/>
    <lineage>
        <taxon>Eukaryota</taxon>
        <taxon>Fungi</taxon>
        <taxon>Dikarya</taxon>
        <taxon>Ascomycota</taxon>
        <taxon>Pezizomycotina</taxon>
        <taxon>Pezizomycetes</taxon>
        <taxon>Pezizales</taxon>
        <taxon>Pyronemataceae</taxon>
        <taxon>Pyronema</taxon>
    </lineage>
</organism>
<feature type="compositionally biased region" description="Pro residues" evidence="1">
    <location>
        <begin position="28"/>
        <end position="37"/>
    </location>
</feature>
<feature type="region of interest" description="Disordered" evidence="1">
    <location>
        <begin position="1"/>
        <end position="43"/>
    </location>
</feature>
<name>U4L2F1_PYROM</name>
<gene>
    <name evidence="2" type="ORF">PCON_08923</name>
</gene>
<keyword evidence="3" id="KW-1185">Reference proteome</keyword>
<protein>
    <submittedName>
        <fullName evidence="2">Uncharacterized protein</fullName>
    </submittedName>
</protein>
<sequence length="80" mass="8675">MLAIHNAANISAERPPQPLYQSYRPTAAAPPAPPPRYPNQYFSTQNCTAAGTRSSYVGHGLRMGMRKSKNGEGQMSVINV</sequence>
<accession>U4L2F1</accession>
<reference evidence="2 3" key="1">
    <citation type="journal article" date="2013" name="PLoS Genet.">
        <title>The genome and development-dependent transcriptomes of Pyronema confluens: a window into fungal evolution.</title>
        <authorList>
            <person name="Traeger S."/>
            <person name="Altegoer F."/>
            <person name="Freitag M."/>
            <person name="Gabaldon T."/>
            <person name="Kempken F."/>
            <person name="Kumar A."/>
            <person name="Marcet-Houben M."/>
            <person name="Poggeler S."/>
            <person name="Stajich J.E."/>
            <person name="Nowrousian M."/>
        </authorList>
    </citation>
    <scope>NUCLEOTIDE SEQUENCE [LARGE SCALE GENOMIC DNA]</scope>
    <source>
        <strain evidence="3">CBS 100304</strain>
        <tissue evidence="2">Vegetative mycelium</tissue>
    </source>
</reference>
<evidence type="ECO:0000256" key="1">
    <source>
        <dbReference type="SAM" id="MobiDB-lite"/>
    </source>
</evidence>
<proteinExistence type="predicted"/>
<evidence type="ECO:0000313" key="2">
    <source>
        <dbReference type="EMBL" id="CCX09330.1"/>
    </source>
</evidence>